<name>A0ABR8GG47_MICVR</name>
<dbReference type="PROSITE" id="PS00108">
    <property type="entry name" value="PROTEIN_KINASE_ST"/>
    <property type="match status" value="1"/>
</dbReference>
<evidence type="ECO:0000256" key="2">
    <source>
        <dbReference type="ARBA" id="ARBA00022527"/>
    </source>
</evidence>
<reference evidence="11 12" key="1">
    <citation type="journal article" date="2020" name="ISME J.">
        <title>Comparative genomics reveals insights into cyanobacterial evolution and habitat adaptation.</title>
        <authorList>
            <person name="Chen M.Y."/>
            <person name="Teng W.K."/>
            <person name="Zhao L."/>
            <person name="Hu C.X."/>
            <person name="Zhou Y.K."/>
            <person name="Han B.P."/>
            <person name="Song L.R."/>
            <person name="Shu W.S."/>
        </authorList>
    </citation>
    <scope>NUCLEOTIDE SEQUENCE [LARGE SCALE GENOMIC DNA]</scope>
    <source>
        <strain evidence="11 12">FACHB-1342</strain>
    </source>
</reference>
<keyword evidence="6" id="KW-0067">ATP-binding</keyword>
<keyword evidence="3" id="KW-0808">Transferase</keyword>
<comment type="catalytic activity">
    <reaction evidence="8">
        <text>L-seryl-[protein] + ATP = O-phospho-L-seryl-[protein] + ADP + H(+)</text>
        <dbReference type="Rhea" id="RHEA:17989"/>
        <dbReference type="Rhea" id="RHEA-COMP:9863"/>
        <dbReference type="Rhea" id="RHEA-COMP:11604"/>
        <dbReference type="ChEBI" id="CHEBI:15378"/>
        <dbReference type="ChEBI" id="CHEBI:29999"/>
        <dbReference type="ChEBI" id="CHEBI:30616"/>
        <dbReference type="ChEBI" id="CHEBI:83421"/>
        <dbReference type="ChEBI" id="CHEBI:456216"/>
        <dbReference type="EC" id="2.7.11.1"/>
    </reaction>
</comment>
<keyword evidence="2" id="KW-0723">Serine/threonine-protein kinase</keyword>
<feature type="compositionally biased region" description="Polar residues" evidence="9">
    <location>
        <begin position="352"/>
        <end position="362"/>
    </location>
</feature>
<comment type="catalytic activity">
    <reaction evidence="7">
        <text>L-threonyl-[protein] + ATP = O-phospho-L-threonyl-[protein] + ADP + H(+)</text>
        <dbReference type="Rhea" id="RHEA:46608"/>
        <dbReference type="Rhea" id="RHEA-COMP:11060"/>
        <dbReference type="Rhea" id="RHEA-COMP:11605"/>
        <dbReference type="ChEBI" id="CHEBI:15378"/>
        <dbReference type="ChEBI" id="CHEBI:30013"/>
        <dbReference type="ChEBI" id="CHEBI:30616"/>
        <dbReference type="ChEBI" id="CHEBI:61977"/>
        <dbReference type="ChEBI" id="CHEBI:456216"/>
        <dbReference type="EC" id="2.7.11.1"/>
    </reaction>
</comment>
<feature type="region of interest" description="Disordered" evidence="9">
    <location>
        <begin position="341"/>
        <end position="365"/>
    </location>
</feature>
<dbReference type="InterPro" id="IPR000719">
    <property type="entry name" value="Prot_kinase_dom"/>
</dbReference>
<evidence type="ECO:0000256" key="5">
    <source>
        <dbReference type="ARBA" id="ARBA00022777"/>
    </source>
</evidence>
<dbReference type="InterPro" id="IPR011009">
    <property type="entry name" value="Kinase-like_dom_sf"/>
</dbReference>
<dbReference type="EC" id="2.7.11.1" evidence="1"/>
<evidence type="ECO:0000259" key="10">
    <source>
        <dbReference type="PROSITE" id="PS50011"/>
    </source>
</evidence>
<evidence type="ECO:0000256" key="6">
    <source>
        <dbReference type="ARBA" id="ARBA00022840"/>
    </source>
</evidence>
<evidence type="ECO:0000313" key="11">
    <source>
        <dbReference type="EMBL" id="MBD2602327.1"/>
    </source>
</evidence>
<dbReference type="Pfam" id="PF00069">
    <property type="entry name" value="Pkinase"/>
    <property type="match status" value="1"/>
</dbReference>
<organism evidence="11 12">
    <name type="scientific">Microcystis viridis FACHB-1342</name>
    <dbReference type="NCBI Taxonomy" id="2692900"/>
    <lineage>
        <taxon>Bacteria</taxon>
        <taxon>Bacillati</taxon>
        <taxon>Cyanobacteriota</taxon>
        <taxon>Cyanophyceae</taxon>
        <taxon>Oscillatoriophycideae</taxon>
        <taxon>Chroococcales</taxon>
        <taxon>Microcystaceae</taxon>
        <taxon>Microcystis</taxon>
    </lineage>
</organism>
<evidence type="ECO:0000313" key="12">
    <source>
        <dbReference type="Proteomes" id="UP000648873"/>
    </source>
</evidence>
<dbReference type="PANTHER" id="PTHR24363:SF0">
    <property type="entry name" value="SERINE_THREONINE KINASE LIKE DOMAIN CONTAINING 1"/>
    <property type="match status" value="1"/>
</dbReference>
<dbReference type="CDD" id="cd14014">
    <property type="entry name" value="STKc_PknB_like"/>
    <property type="match status" value="1"/>
</dbReference>
<dbReference type="Proteomes" id="UP000648873">
    <property type="component" value="Unassembled WGS sequence"/>
</dbReference>
<gene>
    <name evidence="11" type="ORF">H6G40_19380</name>
</gene>
<dbReference type="InterPro" id="IPR008271">
    <property type="entry name" value="Ser/Thr_kinase_AS"/>
</dbReference>
<evidence type="ECO:0000256" key="4">
    <source>
        <dbReference type="ARBA" id="ARBA00022741"/>
    </source>
</evidence>
<evidence type="ECO:0000256" key="7">
    <source>
        <dbReference type="ARBA" id="ARBA00047899"/>
    </source>
</evidence>
<dbReference type="SMART" id="SM00220">
    <property type="entry name" value="S_TKc"/>
    <property type="match status" value="1"/>
</dbReference>
<dbReference type="SUPFAM" id="SSF56112">
    <property type="entry name" value="Protein kinase-like (PK-like)"/>
    <property type="match status" value="1"/>
</dbReference>
<dbReference type="InterPro" id="IPR025344">
    <property type="entry name" value="CDP1-like_IMS"/>
</dbReference>
<accession>A0ABR8GG47</accession>
<keyword evidence="5" id="KW-0418">Kinase</keyword>
<dbReference type="PROSITE" id="PS50011">
    <property type="entry name" value="PROTEIN_KINASE_DOM"/>
    <property type="match status" value="1"/>
</dbReference>
<protein>
    <recommendedName>
        <fullName evidence="1">non-specific serine/threonine protein kinase</fullName>
        <ecNumber evidence="1">2.7.11.1</ecNumber>
    </recommendedName>
</protein>
<dbReference type="Pfam" id="PF13355">
    <property type="entry name" value="ARC6-like_IMS"/>
    <property type="match status" value="1"/>
</dbReference>
<proteinExistence type="predicted"/>
<evidence type="ECO:0000256" key="8">
    <source>
        <dbReference type="ARBA" id="ARBA00048679"/>
    </source>
</evidence>
<dbReference type="EMBL" id="JACJSV010000076">
    <property type="protein sequence ID" value="MBD2602327.1"/>
    <property type="molecule type" value="Genomic_DNA"/>
</dbReference>
<sequence>MTDLILQNRYKVLRLIADGGFGETFLAEDSQMPSKRLCLIKQLKPINDNPQVHNLVKERFEREAAILEKLSENSPQIPKLYAYFEENNQFYLVEEFIEGETLSQRIQSKGVFSDDQVKEILVSILQVLIYVHGQKIIHRDIKPDNIILRIYDNLPILIDFGAVKETMGTVVSNSGHSLNSIVIGTPGFMPSEQAIGRPVYSSDLYALGLTAIYLLTGKTPEMLESDPMTGKIYWRQFALNTNISLAAVLDKTISLRSNERYLTAKEMLEALQNTPSIVATNIVVPAPTPAPTQVISPVTSKPVSNPRTLPEWVKAIIIGSMIGTGILGGFVLSHYLSNSSGDKSISPSPSPENQDSDITINNEFPKPVCGDENITDTYYKVVVTDEDSLERVKNNFCSDAFVNDGNIQVATFSDLNRAQDLQRQLIKYFNQVKITQGVIDTSPSPEAVYSPSPEPVYSPVPQQTVNSISRSEAVNLIERWLKAKRDIFGPSYQTYLGEELLTGKAYNDKIKSSDGQESSSEWLANNGAYYIYGVQRIDSVNNFTTSGDQATVDVVVTEERTLYNSQGKIDQKNSGLSTLLVRYNLENDEGTWKIANSRTLKNLVRR</sequence>
<evidence type="ECO:0000256" key="3">
    <source>
        <dbReference type="ARBA" id="ARBA00022679"/>
    </source>
</evidence>
<evidence type="ECO:0000256" key="1">
    <source>
        <dbReference type="ARBA" id="ARBA00012513"/>
    </source>
</evidence>
<comment type="caution">
    <text evidence="11">The sequence shown here is derived from an EMBL/GenBank/DDBJ whole genome shotgun (WGS) entry which is preliminary data.</text>
</comment>
<evidence type="ECO:0000256" key="9">
    <source>
        <dbReference type="SAM" id="MobiDB-lite"/>
    </source>
</evidence>
<keyword evidence="4" id="KW-0547">Nucleotide-binding</keyword>
<dbReference type="RefSeq" id="WP_069474283.1">
    <property type="nucleotide sequence ID" value="NZ_JACJSV010000076.1"/>
</dbReference>
<keyword evidence="12" id="KW-1185">Reference proteome</keyword>
<dbReference type="PANTHER" id="PTHR24363">
    <property type="entry name" value="SERINE/THREONINE PROTEIN KINASE"/>
    <property type="match status" value="1"/>
</dbReference>
<feature type="domain" description="Protein kinase" evidence="10">
    <location>
        <begin position="10"/>
        <end position="277"/>
    </location>
</feature>
<dbReference type="Gene3D" id="1.10.510.10">
    <property type="entry name" value="Transferase(Phosphotransferase) domain 1"/>
    <property type="match status" value="1"/>
</dbReference>